<dbReference type="GO" id="GO:0030951">
    <property type="term" value="P:establishment or maintenance of microtubule cytoskeleton polarity"/>
    <property type="evidence" value="ECO:0007669"/>
    <property type="project" value="InterPro"/>
</dbReference>
<dbReference type="GO" id="GO:0061863">
    <property type="term" value="F:microtubule plus end polymerase"/>
    <property type="evidence" value="ECO:0007669"/>
    <property type="project" value="InterPro"/>
</dbReference>
<feature type="non-terminal residue" evidence="4">
    <location>
        <position position="116"/>
    </location>
</feature>
<name>A0A392MK48_9FABA</name>
<evidence type="ECO:0000313" key="4">
    <source>
        <dbReference type="EMBL" id="MCH87098.1"/>
    </source>
</evidence>
<evidence type="ECO:0000256" key="1">
    <source>
        <dbReference type="ARBA" id="ARBA00022737"/>
    </source>
</evidence>
<dbReference type="FunFam" id="1.25.10.10:FF:002097">
    <property type="entry name" value="Uncharacterized protein"/>
    <property type="match status" value="1"/>
</dbReference>
<dbReference type="InterPro" id="IPR021133">
    <property type="entry name" value="HEAT_type_2"/>
</dbReference>
<dbReference type="InterPro" id="IPR045110">
    <property type="entry name" value="XMAP215"/>
</dbReference>
<organism evidence="4 5">
    <name type="scientific">Trifolium medium</name>
    <dbReference type="NCBI Taxonomy" id="97028"/>
    <lineage>
        <taxon>Eukaryota</taxon>
        <taxon>Viridiplantae</taxon>
        <taxon>Streptophyta</taxon>
        <taxon>Embryophyta</taxon>
        <taxon>Tracheophyta</taxon>
        <taxon>Spermatophyta</taxon>
        <taxon>Magnoliopsida</taxon>
        <taxon>eudicotyledons</taxon>
        <taxon>Gunneridae</taxon>
        <taxon>Pentapetalae</taxon>
        <taxon>rosids</taxon>
        <taxon>fabids</taxon>
        <taxon>Fabales</taxon>
        <taxon>Fabaceae</taxon>
        <taxon>Papilionoideae</taxon>
        <taxon>50 kb inversion clade</taxon>
        <taxon>NPAAA clade</taxon>
        <taxon>Hologalegina</taxon>
        <taxon>IRL clade</taxon>
        <taxon>Trifolieae</taxon>
        <taxon>Trifolium</taxon>
    </lineage>
</organism>
<dbReference type="InterPro" id="IPR000357">
    <property type="entry name" value="HEAT"/>
</dbReference>
<dbReference type="Proteomes" id="UP000265520">
    <property type="component" value="Unassembled WGS sequence"/>
</dbReference>
<dbReference type="PROSITE" id="PS50077">
    <property type="entry name" value="HEAT_REPEAT"/>
    <property type="match status" value="1"/>
</dbReference>
<accession>A0A392MK48</accession>
<dbReference type="AlphaFoldDB" id="A0A392MK48"/>
<evidence type="ECO:0000313" key="5">
    <source>
        <dbReference type="Proteomes" id="UP000265520"/>
    </source>
</evidence>
<feature type="repeat" description="HEAT" evidence="3">
    <location>
        <begin position="64"/>
        <end position="102"/>
    </location>
</feature>
<protein>
    <submittedName>
        <fullName evidence="4">Protein MOR1-like</fullName>
    </submittedName>
</protein>
<dbReference type="PANTHER" id="PTHR12609">
    <property type="entry name" value="MICROTUBULE ASSOCIATED PROTEIN XMAP215"/>
    <property type="match status" value="1"/>
</dbReference>
<dbReference type="Pfam" id="PF02985">
    <property type="entry name" value="HEAT"/>
    <property type="match status" value="1"/>
</dbReference>
<dbReference type="InterPro" id="IPR011989">
    <property type="entry name" value="ARM-like"/>
</dbReference>
<dbReference type="GO" id="GO:0051010">
    <property type="term" value="F:microtubule plus-end binding"/>
    <property type="evidence" value="ECO:0007669"/>
    <property type="project" value="InterPro"/>
</dbReference>
<sequence>MTEALSQTLQAMHKAGCISLVDIVEGRTATKNKVPLVRSLTMNWVTFCIETSNKGIITKVHKDYVPICMECLNDGTPEVRDAAFSALAAIAKSVGMRPLERSLEKLDDVRRKKLSE</sequence>
<evidence type="ECO:0000256" key="3">
    <source>
        <dbReference type="PROSITE-ProRule" id="PRU00103"/>
    </source>
</evidence>
<dbReference type="GO" id="GO:0007051">
    <property type="term" value="P:spindle organization"/>
    <property type="evidence" value="ECO:0007669"/>
    <property type="project" value="InterPro"/>
</dbReference>
<dbReference type="EMBL" id="LXQA010011524">
    <property type="protein sequence ID" value="MCH87098.1"/>
    <property type="molecule type" value="Genomic_DNA"/>
</dbReference>
<comment type="caution">
    <text evidence="4">The sequence shown here is derived from an EMBL/GenBank/DDBJ whole genome shotgun (WGS) entry which is preliminary data.</text>
</comment>
<dbReference type="Gene3D" id="1.25.10.10">
    <property type="entry name" value="Leucine-rich Repeat Variant"/>
    <property type="match status" value="1"/>
</dbReference>
<dbReference type="InterPro" id="IPR016024">
    <property type="entry name" value="ARM-type_fold"/>
</dbReference>
<comment type="similarity">
    <text evidence="2">Belongs to the TOG/XMAP215 family.</text>
</comment>
<keyword evidence="1" id="KW-0677">Repeat</keyword>
<dbReference type="GO" id="GO:0046785">
    <property type="term" value="P:microtubule polymerization"/>
    <property type="evidence" value="ECO:0007669"/>
    <property type="project" value="InterPro"/>
</dbReference>
<dbReference type="SUPFAM" id="SSF48371">
    <property type="entry name" value="ARM repeat"/>
    <property type="match status" value="1"/>
</dbReference>
<gene>
    <name evidence="4" type="ORF">A2U01_0007963</name>
</gene>
<evidence type="ECO:0000256" key="2">
    <source>
        <dbReference type="ARBA" id="ARBA00025722"/>
    </source>
</evidence>
<reference evidence="4 5" key="1">
    <citation type="journal article" date="2018" name="Front. Plant Sci.">
        <title>Red Clover (Trifolium pratense) and Zigzag Clover (T. medium) - A Picture of Genomic Similarities and Differences.</title>
        <authorList>
            <person name="Dluhosova J."/>
            <person name="Istvanek J."/>
            <person name="Nedelnik J."/>
            <person name="Repkova J."/>
        </authorList>
    </citation>
    <scope>NUCLEOTIDE SEQUENCE [LARGE SCALE GENOMIC DNA]</scope>
    <source>
        <strain evidence="5">cv. 10/8</strain>
        <tissue evidence="4">Leaf</tissue>
    </source>
</reference>
<keyword evidence="5" id="KW-1185">Reference proteome</keyword>
<proteinExistence type="inferred from homology"/>